<proteinExistence type="predicted"/>
<accession>A0A0K2VKM1</accession>
<reference evidence="1" key="1">
    <citation type="submission" date="2014-05" db="EMBL/GenBank/DDBJ databases">
        <authorList>
            <person name="Chronopoulou M."/>
        </authorList>
    </citation>
    <scope>NUCLEOTIDE SEQUENCE</scope>
    <source>
        <tissue evidence="1">Whole organism</tissue>
    </source>
</reference>
<dbReference type="EMBL" id="HACA01033180">
    <property type="protein sequence ID" value="CDW50541.1"/>
    <property type="molecule type" value="Transcribed_RNA"/>
</dbReference>
<name>A0A0K2VKM1_LEPSM</name>
<evidence type="ECO:0000313" key="1">
    <source>
        <dbReference type="EMBL" id="CDW50541.1"/>
    </source>
</evidence>
<dbReference type="AlphaFoldDB" id="A0A0K2VKM1"/>
<organism evidence="1">
    <name type="scientific">Lepeophtheirus salmonis</name>
    <name type="common">Salmon louse</name>
    <name type="synonym">Caligus salmonis</name>
    <dbReference type="NCBI Taxonomy" id="72036"/>
    <lineage>
        <taxon>Eukaryota</taxon>
        <taxon>Metazoa</taxon>
        <taxon>Ecdysozoa</taxon>
        <taxon>Arthropoda</taxon>
        <taxon>Crustacea</taxon>
        <taxon>Multicrustacea</taxon>
        <taxon>Hexanauplia</taxon>
        <taxon>Copepoda</taxon>
        <taxon>Siphonostomatoida</taxon>
        <taxon>Caligidae</taxon>
        <taxon>Lepeophtheirus</taxon>
    </lineage>
</organism>
<protein>
    <submittedName>
        <fullName evidence="1">Uncharacterized protein</fullName>
    </submittedName>
</protein>
<sequence length="32" mass="4186">MRYMQVFQYFFPSYSWYNNSFIIDDNQTFIYR</sequence>